<dbReference type="OrthoDB" id="3399at2759"/>
<dbReference type="GO" id="GO:0070525">
    <property type="term" value="P:tRNA threonylcarbamoyladenosine metabolic process"/>
    <property type="evidence" value="ECO:0007669"/>
    <property type="project" value="TreeGrafter"/>
</dbReference>
<comment type="caution">
    <text evidence="14">The sequence shown here is derived from an EMBL/GenBank/DDBJ whole genome shotgun (WGS) entry which is preliminary data.</text>
</comment>
<dbReference type="GO" id="GO:0008033">
    <property type="term" value="P:tRNA processing"/>
    <property type="evidence" value="ECO:0007669"/>
    <property type="project" value="UniProtKB-KW"/>
</dbReference>
<evidence type="ECO:0000256" key="12">
    <source>
        <dbReference type="PROSITE-ProRule" id="PRU00708"/>
    </source>
</evidence>
<evidence type="ECO:0000256" key="4">
    <source>
        <dbReference type="ARBA" id="ARBA00022694"/>
    </source>
</evidence>
<proteinExistence type="inferred from homology"/>
<dbReference type="GO" id="GO:0000408">
    <property type="term" value="C:EKC/KEOPS complex"/>
    <property type="evidence" value="ECO:0007669"/>
    <property type="project" value="TreeGrafter"/>
</dbReference>
<evidence type="ECO:0000256" key="9">
    <source>
        <dbReference type="ARBA" id="ARBA00022946"/>
    </source>
</evidence>
<dbReference type="Pfam" id="PF00069">
    <property type="entry name" value="Pkinase"/>
    <property type="match status" value="1"/>
</dbReference>
<feature type="domain" description="Protein kinase" evidence="13">
    <location>
        <begin position="476"/>
        <end position="841"/>
    </location>
</feature>
<evidence type="ECO:0000256" key="1">
    <source>
        <dbReference type="ARBA" id="ARBA00010630"/>
    </source>
</evidence>
<dbReference type="PROSITE" id="PS50011">
    <property type="entry name" value="PROTEIN_KINASE_DOM"/>
    <property type="match status" value="1"/>
</dbReference>
<evidence type="ECO:0000256" key="5">
    <source>
        <dbReference type="ARBA" id="ARBA00022737"/>
    </source>
</evidence>
<dbReference type="InterPro" id="IPR011009">
    <property type="entry name" value="Kinase-like_dom_sf"/>
</dbReference>
<feature type="repeat" description="PPR" evidence="12">
    <location>
        <begin position="203"/>
        <end position="237"/>
    </location>
</feature>
<keyword evidence="6" id="KW-0547">Nucleotide-binding</keyword>
<dbReference type="NCBIfam" id="TIGR00756">
    <property type="entry name" value="PPR"/>
    <property type="match status" value="2"/>
</dbReference>
<keyword evidence="3" id="KW-0808">Transferase</keyword>
<dbReference type="GO" id="GO:0005829">
    <property type="term" value="C:cytosol"/>
    <property type="evidence" value="ECO:0007669"/>
    <property type="project" value="TreeGrafter"/>
</dbReference>
<evidence type="ECO:0000256" key="2">
    <source>
        <dbReference type="ARBA" id="ARBA00012513"/>
    </source>
</evidence>
<dbReference type="Gene3D" id="1.10.510.10">
    <property type="entry name" value="Transferase(Phosphotransferase) domain 1"/>
    <property type="match status" value="1"/>
</dbReference>
<feature type="repeat" description="PPR" evidence="12">
    <location>
        <begin position="468"/>
        <end position="502"/>
    </location>
</feature>
<keyword evidence="7" id="KW-0418">Kinase</keyword>
<evidence type="ECO:0000313" key="14">
    <source>
        <dbReference type="EMBL" id="CAD6212627.1"/>
    </source>
</evidence>
<evidence type="ECO:0000259" key="13">
    <source>
        <dbReference type="PROSITE" id="PS50011"/>
    </source>
</evidence>
<evidence type="ECO:0000313" key="15">
    <source>
        <dbReference type="Proteomes" id="UP000604825"/>
    </source>
</evidence>
<dbReference type="InterPro" id="IPR000719">
    <property type="entry name" value="Prot_kinase_dom"/>
</dbReference>
<comment type="catalytic activity">
    <reaction evidence="10">
        <text>L-threonyl-[protein] + ATP = O-phospho-L-threonyl-[protein] + ADP + H(+)</text>
        <dbReference type="Rhea" id="RHEA:46608"/>
        <dbReference type="Rhea" id="RHEA-COMP:11060"/>
        <dbReference type="Rhea" id="RHEA-COMP:11605"/>
        <dbReference type="ChEBI" id="CHEBI:15378"/>
        <dbReference type="ChEBI" id="CHEBI:30013"/>
        <dbReference type="ChEBI" id="CHEBI:30616"/>
        <dbReference type="ChEBI" id="CHEBI:61977"/>
        <dbReference type="ChEBI" id="CHEBI:456216"/>
        <dbReference type="EC" id="2.7.11.1"/>
    </reaction>
</comment>
<evidence type="ECO:0000256" key="10">
    <source>
        <dbReference type="ARBA" id="ARBA00047899"/>
    </source>
</evidence>
<keyword evidence="8" id="KW-0067">ATP-binding</keyword>
<comment type="similarity">
    <text evidence="1">Belongs to the protein kinase superfamily. BUD32 family.</text>
</comment>
<dbReference type="InterPro" id="IPR008266">
    <property type="entry name" value="Tyr_kinase_AS"/>
</dbReference>
<evidence type="ECO:0000256" key="6">
    <source>
        <dbReference type="ARBA" id="ARBA00022741"/>
    </source>
</evidence>
<keyword evidence="4" id="KW-0819">tRNA processing</keyword>
<dbReference type="Pfam" id="PF01535">
    <property type="entry name" value="PPR"/>
    <property type="match status" value="4"/>
</dbReference>
<dbReference type="EMBL" id="CAJGYO010000002">
    <property type="protein sequence ID" value="CAD6212627.1"/>
    <property type="molecule type" value="Genomic_DNA"/>
</dbReference>
<dbReference type="Gene3D" id="1.25.40.10">
    <property type="entry name" value="Tetratricopeptide repeat domain"/>
    <property type="match status" value="3"/>
</dbReference>
<keyword evidence="9" id="KW-0809">Transit peptide</keyword>
<sequence length="841" mass="92035">MALNGSDGVTAGSNHEDRLQRISFHASIPVPAAWSDTEARPAAASLTWRISQQQQPPPEELMNRLASRRFTAGLIRSTLPPSRRSIGHALCSGAPQDGEMEAAVRDVVCSGSGSLDEVGSRLDRLGVAVSPRLVARLIDSCGETGGGAGRRLLRFLAWCRSKHPGALGAEALDRAIGALALAGDLTAMRIAITDAEKDGRRMAPETFPTVVDALVKAGREDEAVRLFRGLERQRLLPERGSSVGGDGVWSSSVAMVQALCKRGHAREAQGVVWHHKSELSAEPMVSIVERSLLHGWCVHGNAKEARKVLNEMKSSGAPLGLPSFNDFLHCVCHRNLKFNPSALVPEAMDILTEMRSCGVPPAASSFNILLSCLGRARRVKEAYRILYLTREGKAGCSPDWVSYYLVVRVLYLTGRIVRGKRLVDDMLESGVLPTAKFFHGLIGVLCGTEKVDHALDMFKLMKRCELVDARIYDLLIEKLCRIGRFEIGRELWDEATKSGLVLGCSQDLLNPLKTEVFRPVCPAQSFVSSGYSVSWIRLRSKNRILAYCLKQGAEGEARCMTKARRLGVPTPVLYAVDPLLHTLTFEYVDGLSVKDILLGFGSDGVNEERLNDIATQIGNAVGKLHDGGLVHGDLTTSNMIIKNSNNQLVLIDFGLSFTSTIPEDKAMEKILAAYRKAWKQWCSTQNKLAQGMAWSWPCGSAGPFVSVLCRCADEYHACATKGREWKGRKAKPCAEVEEEKKAAVQIEGQTAWRYHRKERKLIHTAILALVSSVTSLLYHPPRSLSAMADLPCRVVDLTEAGTELACRSRRRGPAHRGDVGVVIAVPWTEIWTLAAAMTHSL</sequence>
<keyword evidence="15" id="KW-1185">Reference proteome</keyword>
<dbReference type="InterPro" id="IPR011990">
    <property type="entry name" value="TPR-like_helical_dom_sf"/>
</dbReference>
<evidence type="ECO:0000256" key="8">
    <source>
        <dbReference type="ARBA" id="ARBA00022840"/>
    </source>
</evidence>
<protein>
    <recommendedName>
        <fullName evidence="2">non-specific serine/threonine protein kinase</fullName>
        <ecNumber evidence="2">2.7.11.1</ecNumber>
    </recommendedName>
</protein>
<dbReference type="SUPFAM" id="SSF56112">
    <property type="entry name" value="Protein kinase-like (PK-like)"/>
    <property type="match status" value="1"/>
</dbReference>
<dbReference type="PROSITE" id="PS00109">
    <property type="entry name" value="PROTEIN_KINASE_TYR"/>
    <property type="match status" value="1"/>
</dbReference>
<reference evidence="14" key="1">
    <citation type="submission" date="2020-10" db="EMBL/GenBank/DDBJ databases">
        <authorList>
            <person name="Han B."/>
            <person name="Lu T."/>
            <person name="Zhao Q."/>
            <person name="Huang X."/>
            <person name="Zhao Y."/>
        </authorList>
    </citation>
    <scope>NUCLEOTIDE SEQUENCE</scope>
</reference>
<dbReference type="Proteomes" id="UP000604825">
    <property type="component" value="Unassembled WGS sequence"/>
</dbReference>
<organism evidence="14 15">
    <name type="scientific">Miscanthus lutarioriparius</name>
    <dbReference type="NCBI Taxonomy" id="422564"/>
    <lineage>
        <taxon>Eukaryota</taxon>
        <taxon>Viridiplantae</taxon>
        <taxon>Streptophyta</taxon>
        <taxon>Embryophyta</taxon>
        <taxon>Tracheophyta</taxon>
        <taxon>Spermatophyta</taxon>
        <taxon>Magnoliopsida</taxon>
        <taxon>Liliopsida</taxon>
        <taxon>Poales</taxon>
        <taxon>Poaceae</taxon>
        <taxon>PACMAD clade</taxon>
        <taxon>Panicoideae</taxon>
        <taxon>Andropogonodae</taxon>
        <taxon>Andropogoneae</taxon>
        <taxon>Saccharinae</taxon>
        <taxon>Miscanthus</taxon>
    </lineage>
</organism>
<dbReference type="PANTHER" id="PTHR12209:SF0">
    <property type="entry name" value="EKC_KEOPS COMPLEX SUBUNIT TP53RK"/>
    <property type="match status" value="1"/>
</dbReference>
<dbReference type="GO" id="GO:0005634">
    <property type="term" value="C:nucleus"/>
    <property type="evidence" value="ECO:0007669"/>
    <property type="project" value="TreeGrafter"/>
</dbReference>
<accession>A0A811MUZ2</accession>
<name>A0A811MUZ2_9POAL</name>
<dbReference type="InterPro" id="IPR002885">
    <property type="entry name" value="PPR_rpt"/>
</dbReference>
<dbReference type="AlphaFoldDB" id="A0A811MUZ2"/>
<dbReference type="PANTHER" id="PTHR12209">
    <property type="entry name" value="NON-SPECIFIC SERINE/THREONINE PROTEIN KINASE"/>
    <property type="match status" value="1"/>
</dbReference>
<dbReference type="GO" id="GO:0004674">
    <property type="term" value="F:protein serine/threonine kinase activity"/>
    <property type="evidence" value="ECO:0007669"/>
    <property type="project" value="UniProtKB-EC"/>
</dbReference>
<keyword evidence="5" id="KW-0677">Repeat</keyword>
<evidence type="ECO:0000256" key="3">
    <source>
        <dbReference type="ARBA" id="ARBA00022679"/>
    </source>
</evidence>
<dbReference type="PROSITE" id="PS51375">
    <property type="entry name" value="PPR"/>
    <property type="match status" value="2"/>
</dbReference>
<dbReference type="EC" id="2.7.11.1" evidence="2"/>
<evidence type="ECO:0000256" key="11">
    <source>
        <dbReference type="ARBA" id="ARBA00048679"/>
    </source>
</evidence>
<gene>
    <name evidence="14" type="ORF">NCGR_LOCUS8399</name>
</gene>
<dbReference type="GO" id="GO:0005524">
    <property type="term" value="F:ATP binding"/>
    <property type="evidence" value="ECO:0007669"/>
    <property type="project" value="UniProtKB-KW"/>
</dbReference>
<evidence type="ECO:0000256" key="7">
    <source>
        <dbReference type="ARBA" id="ARBA00022777"/>
    </source>
</evidence>
<comment type="catalytic activity">
    <reaction evidence="11">
        <text>L-seryl-[protein] + ATP = O-phospho-L-seryl-[protein] + ADP + H(+)</text>
        <dbReference type="Rhea" id="RHEA:17989"/>
        <dbReference type="Rhea" id="RHEA-COMP:9863"/>
        <dbReference type="Rhea" id="RHEA-COMP:11604"/>
        <dbReference type="ChEBI" id="CHEBI:15378"/>
        <dbReference type="ChEBI" id="CHEBI:29999"/>
        <dbReference type="ChEBI" id="CHEBI:30616"/>
        <dbReference type="ChEBI" id="CHEBI:83421"/>
        <dbReference type="ChEBI" id="CHEBI:456216"/>
        <dbReference type="EC" id="2.7.11.1"/>
    </reaction>
</comment>